<keyword evidence="3" id="KW-0378">Hydrolase</keyword>
<evidence type="ECO:0000259" key="2">
    <source>
        <dbReference type="Pfam" id="PF00561"/>
    </source>
</evidence>
<dbReference type="InterPro" id="IPR000073">
    <property type="entry name" value="AB_hydrolase_1"/>
</dbReference>
<proteinExistence type="predicted"/>
<name>A0A0E1VT55_BURPE</name>
<dbReference type="PANTHER" id="PTHR43329">
    <property type="entry name" value="EPOXIDE HYDROLASE"/>
    <property type="match status" value="1"/>
</dbReference>
<feature type="compositionally biased region" description="Basic residues" evidence="1">
    <location>
        <begin position="299"/>
        <end position="317"/>
    </location>
</feature>
<dbReference type="HOGENOM" id="CLU_020336_7_3_4"/>
<accession>A0A0E1VT55</accession>
<evidence type="ECO:0000256" key="1">
    <source>
        <dbReference type="SAM" id="MobiDB-lite"/>
    </source>
</evidence>
<feature type="domain" description="AB hydrolase-1" evidence="2">
    <location>
        <begin position="28"/>
        <end position="261"/>
    </location>
</feature>
<dbReference type="EMBL" id="CM000833">
    <property type="protein sequence ID" value="EET03279.1"/>
    <property type="molecule type" value="Genomic_DNA"/>
</dbReference>
<evidence type="ECO:0000313" key="3">
    <source>
        <dbReference type="EMBL" id="EET03279.1"/>
    </source>
</evidence>
<dbReference type="InterPro" id="IPR029058">
    <property type="entry name" value="AB_hydrolase_fold"/>
</dbReference>
<dbReference type="Proteomes" id="UP000001812">
    <property type="component" value="Chromosome II"/>
</dbReference>
<dbReference type="GO" id="GO:0016787">
    <property type="term" value="F:hydrolase activity"/>
    <property type="evidence" value="ECO:0007669"/>
    <property type="project" value="UniProtKB-KW"/>
</dbReference>
<dbReference type="AlphaFoldDB" id="A0A0E1VT55"/>
<gene>
    <name evidence="3" type="ORF">BURPS1710A_A0415</name>
</gene>
<sequence>MATVRDTLTVRSGDVRLAVYLSGPRNAPPVILVHGYPDSARVWERVREHLDKRFRVIAYDVRGAGASDAPKRRADYKLSVLAQDLLAVADVTCGDRPFHLVGHDWGSIQCWEAATDPAVKGRLASYTSISGPCLDHVFRAPLNLRQTLKSWYIAFFHLPLVPELVWRLGGAKLWPLWLRRTERIVADADPDQLRNGLNGLKLYRANFIERARRPRERYAQAPVQIIVPRYDRYVTPALTRGLDRWLGAHRRDEIAASHWTVIRDAALIAARIGRFAAAHEPKRHAIAAGGAKSGGQPRAKQRTNQHASAGRRLKSVS</sequence>
<dbReference type="RefSeq" id="WP_004202682.1">
    <property type="nucleotide sequence ID" value="NZ_CM000833.1"/>
</dbReference>
<dbReference type="Pfam" id="PF00561">
    <property type="entry name" value="Abhydrolase_1"/>
    <property type="match status" value="1"/>
</dbReference>
<dbReference type="Gene3D" id="3.40.50.1820">
    <property type="entry name" value="alpha/beta hydrolase"/>
    <property type="match status" value="1"/>
</dbReference>
<feature type="region of interest" description="Disordered" evidence="1">
    <location>
        <begin position="286"/>
        <end position="317"/>
    </location>
</feature>
<protein>
    <submittedName>
        <fullName evidence="3">Alpha/beta hydrolase family protein</fullName>
    </submittedName>
</protein>
<reference evidence="3" key="1">
    <citation type="submission" date="2009-05" db="EMBL/GenBank/DDBJ databases">
        <authorList>
            <person name="Harkins D.M."/>
            <person name="DeShazer D."/>
            <person name="Woods D.E."/>
            <person name="Brinkac L.M."/>
            <person name="Brown K.A."/>
            <person name="Hung G.C."/>
            <person name="Tuanyok A."/>
            <person name="Zhang B."/>
            <person name="Nierman W.C."/>
        </authorList>
    </citation>
    <scope>NUCLEOTIDE SEQUENCE [LARGE SCALE GENOMIC DNA]</scope>
    <source>
        <strain evidence="3">1710a</strain>
    </source>
</reference>
<dbReference type="SUPFAM" id="SSF53474">
    <property type="entry name" value="alpha/beta-Hydrolases"/>
    <property type="match status" value="1"/>
</dbReference>
<organism evidence="3">
    <name type="scientific">Burkholderia pseudomallei 1710a</name>
    <dbReference type="NCBI Taxonomy" id="320371"/>
    <lineage>
        <taxon>Bacteria</taxon>
        <taxon>Pseudomonadati</taxon>
        <taxon>Pseudomonadota</taxon>
        <taxon>Betaproteobacteria</taxon>
        <taxon>Burkholderiales</taxon>
        <taxon>Burkholderiaceae</taxon>
        <taxon>Burkholderia</taxon>
        <taxon>pseudomallei group</taxon>
    </lineage>
</organism>